<dbReference type="RefSeq" id="WP_092731246.1">
    <property type="nucleotide sequence ID" value="NZ_FNPC01000002.1"/>
</dbReference>
<dbReference type="EMBL" id="FNPC01000002">
    <property type="protein sequence ID" value="SDX99251.1"/>
    <property type="molecule type" value="Genomic_DNA"/>
</dbReference>
<feature type="transmembrane region" description="Helical" evidence="19">
    <location>
        <begin position="78"/>
        <end position="98"/>
    </location>
</feature>
<keyword evidence="12 19" id="KW-1133">Transmembrane helix</keyword>
<evidence type="ECO:0000256" key="1">
    <source>
        <dbReference type="ARBA" id="ARBA00001946"/>
    </source>
</evidence>
<gene>
    <name evidence="19" type="primary">cobS</name>
    <name evidence="21" type="ORF">SAMN05216564_102368</name>
</gene>
<keyword evidence="22" id="KW-1185">Reference proteome</keyword>
<feature type="region of interest" description="Disordered" evidence="20">
    <location>
        <begin position="1"/>
        <end position="42"/>
    </location>
</feature>
<evidence type="ECO:0000256" key="5">
    <source>
        <dbReference type="ARBA" id="ARBA00013200"/>
    </source>
</evidence>
<evidence type="ECO:0000256" key="4">
    <source>
        <dbReference type="ARBA" id="ARBA00010561"/>
    </source>
</evidence>
<evidence type="ECO:0000256" key="6">
    <source>
        <dbReference type="ARBA" id="ARBA00015850"/>
    </source>
</evidence>
<comment type="pathway">
    <text evidence="3 19">Cofactor biosynthesis; adenosylcobalamin biosynthesis; adenosylcobalamin from cob(II)yrinate a,c-diamide: step 7/7.</text>
</comment>
<sequence>MTDSSGSTDPSGSTDSSGSTDPSGPTDSSGSTDPSPAAATGPIRRRIGALRGAVTFLTRIPVPGGCPSDWHDFRAAPWTIPVVGWVIGLPLAALVLVAGRASAPWPTAVAGYLCLLYVLSGVTHADGLADLGDAVAAHDPDRRRAVLADADLGVGGVLALGVTLLAVTLGVAALALPTTDPVVAARIVLAAEVGAKLAMALAACFGTAAHEGLGSSLADPATPAGALPAVVVALPVLFGVPAGALPAVLAALCAAPVVALVVGIRTRTWLGGVSGDVFGAINEVGRAVALHAGVIVWAIA</sequence>
<organism evidence="21 22">
    <name type="scientific">Halopenitus persicus</name>
    <dbReference type="NCBI Taxonomy" id="1048396"/>
    <lineage>
        <taxon>Archaea</taxon>
        <taxon>Methanobacteriati</taxon>
        <taxon>Methanobacteriota</taxon>
        <taxon>Stenosarchaea group</taxon>
        <taxon>Halobacteria</taxon>
        <taxon>Halobacteriales</taxon>
        <taxon>Haloferacaceae</taxon>
        <taxon>Halopenitus</taxon>
    </lineage>
</organism>
<dbReference type="Pfam" id="PF02654">
    <property type="entry name" value="CobS"/>
    <property type="match status" value="1"/>
</dbReference>
<feature type="compositionally biased region" description="Low complexity" evidence="20">
    <location>
        <begin position="1"/>
        <end position="36"/>
    </location>
</feature>
<dbReference type="PANTHER" id="PTHR34148">
    <property type="entry name" value="ADENOSYLCOBINAMIDE-GDP RIBAZOLETRANSFERASE"/>
    <property type="match status" value="1"/>
</dbReference>
<evidence type="ECO:0000256" key="15">
    <source>
        <dbReference type="ARBA" id="ARBA00032605"/>
    </source>
</evidence>
<evidence type="ECO:0000256" key="16">
    <source>
        <dbReference type="ARBA" id="ARBA00032853"/>
    </source>
</evidence>
<protein>
    <recommendedName>
        <fullName evidence="6 19">Adenosylcobinamide-GDP ribazoletransferase</fullName>
        <ecNumber evidence="5 19">2.7.8.26</ecNumber>
    </recommendedName>
    <alternativeName>
        <fullName evidence="16 19">Cobalamin synthase</fullName>
    </alternativeName>
    <alternativeName>
        <fullName evidence="15 19">Cobalamin-5'-phosphate synthase</fullName>
    </alternativeName>
</protein>
<dbReference type="GO" id="GO:0005886">
    <property type="term" value="C:plasma membrane"/>
    <property type="evidence" value="ECO:0007669"/>
    <property type="project" value="UniProtKB-SubCell"/>
</dbReference>
<evidence type="ECO:0000256" key="19">
    <source>
        <dbReference type="HAMAP-Rule" id="MF_00719"/>
    </source>
</evidence>
<evidence type="ECO:0000256" key="8">
    <source>
        <dbReference type="ARBA" id="ARBA00022573"/>
    </source>
</evidence>
<evidence type="ECO:0000256" key="14">
    <source>
        <dbReference type="ARBA" id="ARBA00025228"/>
    </source>
</evidence>
<evidence type="ECO:0000256" key="9">
    <source>
        <dbReference type="ARBA" id="ARBA00022679"/>
    </source>
</evidence>
<evidence type="ECO:0000256" key="20">
    <source>
        <dbReference type="SAM" id="MobiDB-lite"/>
    </source>
</evidence>
<name>A0A1H3G7M0_9EURY</name>
<comment type="similarity">
    <text evidence="4 19">Belongs to the CobS family.</text>
</comment>
<keyword evidence="9 19" id="KW-0808">Transferase</keyword>
<evidence type="ECO:0000256" key="18">
    <source>
        <dbReference type="ARBA" id="ARBA00049504"/>
    </source>
</evidence>
<feature type="transmembrane region" description="Helical" evidence="19">
    <location>
        <begin position="152"/>
        <end position="175"/>
    </location>
</feature>
<dbReference type="EC" id="2.7.8.26" evidence="5 19"/>
<feature type="transmembrane region" description="Helical" evidence="19">
    <location>
        <begin position="187"/>
        <end position="209"/>
    </location>
</feature>
<keyword evidence="7 19" id="KW-1003">Cell membrane</keyword>
<dbReference type="AlphaFoldDB" id="A0A1H3G7M0"/>
<dbReference type="GO" id="GO:0051073">
    <property type="term" value="F:adenosylcobinamide-GDP ribazoletransferase activity"/>
    <property type="evidence" value="ECO:0007669"/>
    <property type="project" value="UniProtKB-UniRule"/>
</dbReference>
<evidence type="ECO:0000256" key="11">
    <source>
        <dbReference type="ARBA" id="ARBA00022842"/>
    </source>
</evidence>
<dbReference type="Proteomes" id="UP000199079">
    <property type="component" value="Unassembled WGS sequence"/>
</dbReference>
<comment type="cofactor">
    <cofactor evidence="1 19">
        <name>Mg(2+)</name>
        <dbReference type="ChEBI" id="CHEBI:18420"/>
    </cofactor>
</comment>
<dbReference type="GO" id="GO:0008818">
    <property type="term" value="F:cobalamin 5'-phosphate synthase activity"/>
    <property type="evidence" value="ECO:0007669"/>
    <property type="project" value="UniProtKB-UniRule"/>
</dbReference>
<evidence type="ECO:0000256" key="12">
    <source>
        <dbReference type="ARBA" id="ARBA00022989"/>
    </source>
</evidence>
<evidence type="ECO:0000256" key="13">
    <source>
        <dbReference type="ARBA" id="ARBA00023136"/>
    </source>
</evidence>
<accession>A0A1H3G7M0</accession>
<keyword evidence="8 19" id="KW-0169">Cobalamin biosynthesis</keyword>
<reference evidence="22" key="1">
    <citation type="submission" date="2016-10" db="EMBL/GenBank/DDBJ databases">
        <authorList>
            <person name="Varghese N."/>
            <person name="Submissions S."/>
        </authorList>
    </citation>
    <scope>NUCLEOTIDE SEQUENCE [LARGE SCALE GENOMIC DNA]</scope>
    <source>
        <strain evidence="22">DC30,IBRC 10041,KCTC 4046</strain>
    </source>
</reference>
<evidence type="ECO:0000256" key="2">
    <source>
        <dbReference type="ARBA" id="ARBA00004651"/>
    </source>
</evidence>
<keyword evidence="10 19" id="KW-0812">Transmembrane</keyword>
<keyword evidence="13 19" id="KW-0472">Membrane</keyword>
<dbReference type="InterPro" id="IPR003805">
    <property type="entry name" value="CobS"/>
</dbReference>
<dbReference type="NCBIfam" id="TIGR00317">
    <property type="entry name" value="cobS"/>
    <property type="match status" value="1"/>
</dbReference>
<dbReference type="GO" id="GO:0009236">
    <property type="term" value="P:cobalamin biosynthetic process"/>
    <property type="evidence" value="ECO:0007669"/>
    <property type="project" value="UniProtKB-UniRule"/>
</dbReference>
<dbReference type="HAMAP" id="MF_00719">
    <property type="entry name" value="CobS"/>
    <property type="match status" value="1"/>
</dbReference>
<comment type="catalytic activity">
    <reaction evidence="17 19">
        <text>alpha-ribazole + adenosylcob(III)inamide-GDP = adenosylcob(III)alamin + GMP + H(+)</text>
        <dbReference type="Rhea" id="RHEA:16049"/>
        <dbReference type="ChEBI" id="CHEBI:10329"/>
        <dbReference type="ChEBI" id="CHEBI:15378"/>
        <dbReference type="ChEBI" id="CHEBI:18408"/>
        <dbReference type="ChEBI" id="CHEBI:58115"/>
        <dbReference type="ChEBI" id="CHEBI:60487"/>
        <dbReference type="EC" id="2.7.8.26"/>
    </reaction>
</comment>
<evidence type="ECO:0000256" key="3">
    <source>
        <dbReference type="ARBA" id="ARBA00004663"/>
    </source>
</evidence>
<evidence type="ECO:0000313" key="22">
    <source>
        <dbReference type="Proteomes" id="UP000199079"/>
    </source>
</evidence>
<comment type="function">
    <text evidence="14 19">Joins adenosylcobinamide-GDP and alpha-ribazole to generate adenosylcobalamin (Ado-cobalamin). Also synthesizes adenosylcobalamin 5'-phosphate from adenosylcobinamide-GDP and alpha-ribazole 5'-phosphate.</text>
</comment>
<evidence type="ECO:0000313" key="21">
    <source>
        <dbReference type="EMBL" id="SDX99251.1"/>
    </source>
</evidence>
<comment type="subcellular location">
    <subcellularLocation>
        <location evidence="2 19">Cell membrane</location>
        <topology evidence="2 19">Multi-pass membrane protein</topology>
    </subcellularLocation>
</comment>
<dbReference type="OrthoDB" id="11748at2157"/>
<keyword evidence="11 19" id="KW-0460">Magnesium</keyword>
<proteinExistence type="inferred from homology"/>
<feature type="transmembrane region" description="Helical" evidence="19">
    <location>
        <begin position="244"/>
        <end position="264"/>
    </location>
</feature>
<evidence type="ECO:0000256" key="7">
    <source>
        <dbReference type="ARBA" id="ARBA00022475"/>
    </source>
</evidence>
<dbReference type="PANTHER" id="PTHR34148:SF1">
    <property type="entry name" value="ADENOSYLCOBINAMIDE-GDP RIBAZOLETRANSFERASE"/>
    <property type="match status" value="1"/>
</dbReference>
<comment type="catalytic activity">
    <reaction evidence="18 19">
        <text>alpha-ribazole 5'-phosphate + adenosylcob(III)inamide-GDP = adenosylcob(III)alamin 5'-phosphate + GMP + H(+)</text>
        <dbReference type="Rhea" id="RHEA:23560"/>
        <dbReference type="ChEBI" id="CHEBI:15378"/>
        <dbReference type="ChEBI" id="CHEBI:57918"/>
        <dbReference type="ChEBI" id="CHEBI:58115"/>
        <dbReference type="ChEBI" id="CHEBI:60487"/>
        <dbReference type="ChEBI" id="CHEBI:60493"/>
        <dbReference type="EC" id="2.7.8.26"/>
    </reaction>
</comment>
<evidence type="ECO:0000256" key="17">
    <source>
        <dbReference type="ARBA" id="ARBA00048623"/>
    </source>
</evidence>
<dbReference type="UniPathway" id="UPA00148">
    <property type="reaction ID" value="UER00238"/>
</dbReference>
<evidence type="ECO:0000256" key="10">
    <source>
        <dbReference type="ARBA" id="ARBA00022692"/>
    </source>
</evidence>